<dbReference type="EMBL" id="UGVL01000001">
    <property type="protein sequence ID" value="SUE33126.1"/>
    <property type="molecule type" value="Genomic_DNA"/>
</dbReference>
<keyword evidence="3" id="KW-1185">Reference proteome</keyword>
<dbReference type="Proteomes" id="UP000255233">
    <property type="component" value="Unassembled WGS sequence"/>
</dbReference>
<evidence type="ECO:0000313" key="3">
    <source>
        <dbReference type="Proteomes" id="UP000255233"/>
    </source>
</evidence>
<accession>A0A379NED2</accession>
<gene>
    <name evidence="1" type="ORF">NCTC11190_00323</name>
    <name evidence="2" type="ORF">NCTC11190_02437</name>
</gene>
<dbReference type="STRING" id="880526.GCA_000427365_01120"/>
<reference evidence="2 3" key="1">
    <citation type="submission" date="2018-06" db="EMBL/GenBank/DDBJ databases">
        <authorList>
            <consortium name="Pathogen Informatics"/>
            <person name="Doyle S."/>
        </authorList>
    </citation>
    <scope>NUCLEOTIDE SEQUENCE [LARGE SCALE GENOMIC DNA]</scope>
    <source>
        <strain evidence="2 3">NCTC11190</strain>
    </source>
</reference>
<evidence type="ECO:0000313" key="1">
    <source>
        <dbReference type="EMBL" id="SUE33126.1"/>
    </source>
</evidence>
<name>A0A379NED2_9BACT</name>
<sequence length="103" mass="11465">MLRYTISAPELQTGVCYRTITLTVSALAADRAKQLAAQIQATPASDLQKESTVVLFEVPFDQPLTVDETFTLTEAFGNPNLQWGVRENDESNTLTAYIYLLQH</sequence>
<protein>
    <submittedName>
        <fullName evidence="2">Uncharacterized protein</fullName>
    </submittedName>
</protein>
<dbReference type="EMBL" id="UGVL01000003">
    <property type="protein sequence ID" value="SUE45227.1"/>
    <property type="molecule type" value="Genomic_DNA"/>
</dbReference>
<evidence type="ECO:0000313" key="2">
    <source>
        <dbReference type="EMBL" id="SUE45227.1"/>
    </source>
</evidence>
<organism evidence="2 3">
    <name type="scientific">Rikenella microfusus</name>
    <dbReference type="NCBI Taxonomy" id="28139"/>
    <lineage>
        <taxon>Bacteria</taxon>
        <taxon>Pseudomonadati</taxon>
        <taxon>Bacteroidota</taxon>
        <taxon>Bacteroidia</taxon>
        <taxon>Bacteroidales</taxon>
        <taxon>Rikenellaceae</taxon>
        <taxon>Rikenella</taxon>
    </lineage>
</organism>
<proteinExistence type="predicted"/>
<dbReference type="AlphaFoldDB" id="A0A379NED2"/>
<dbReference type="RefSeq" id="WP_027290849.1">
    <property type="nucleotide sequence ID" value="NZ_CALVFX010000005.1"/>
</dbReference>